<dbReference type="GO" id="GO:0140359">
    <property type="term" value="F:ABC-type transporter activity"/>
    <property type="evidence" value="ECO:0007669"/>
    <property type="project" value="InterPro"/>
</dbReference>
<dbReference type="PANTHER" id="PTHR19229">
    <property type="entry name" value="ATP-BINDING CASSETTE TRANSPORTER SUBFAMILY A ABCA"/>
    <property type="match status" value="1"/>
</dbReference>
<comment type="caution">
    <text evidence="1">The sequence shown here is derived from an EMBL/GenBank/DDBJ whole genome shotgun (WGS) entry which is preliminary data.</text>
</comment>
<evidence type="ECO:0000313" key="1">
    <source>
        <dbReference type="EMBL" id="KAK5985874.1"/>
    </source>
</evidence>
<organism evidence="1 2">
    <name type="scientific">Trichostrongylus colubriformis</name>
    <name type="common">Black scour worm</name>
    <dbReference type="NCBI Taxonomy" id="6319"/>
    <lineage>
        <taxon>Eukaryota</taxon>
        <taxon>Metazoa</taxon>
        <taxon>Ecdysozoa</taxon>
        <taxon>Nematoda</taxon>
        <taxon>Chromadorea</taxon>
        <taxon>Rhabditida</taxon>
        <taxon>Rhabditina</taxon>
        <taxon>Rhabditomorpha</taxon>
        <taxon>Strongyloidea</taxon>
        <taxon>Trichostrongylidae</taxon>
        <taxon>Trichostrongylus</taxon>
    </lineage>
</organism>
<dbReference type="SUPFAM" id="SSF52540">
    <property type="entry name" value="P-loop containing nucleoside triphosphate hydrolases"/>
    <property type="match status" value="1"/>
</dbReference>
<sequence>MMRESSESAMMLTSHSMDECEALCSRIAILRKGRIKAVGTSQELKSKFGRHYTITMVAPDVDSRNKVIEAVAKAFT</sequence>
<proteinExistence type="predicted"/>
<evidence type="ECO:0000313" key="2">
    <source>
        <dbReference type="Proteomes" id="UP001331761"/>
    </source>
</evidence>
<dbReference type="GO" id="GO:0005319">
    <property type="term" value="F:lipid transporter activity"/>
    <property type="evidence" value="ECO:0007669"/>
    <property type="project" value="TreeGrafter"/>
</dbReference>
<dbReference type="Proteomes" id="UP001331761">
    <property type="component" value="Unassembled WGS sequence"/>
</dbReference>
<keyword evidence="2" id="KW-1185">Reference proteome</keyword>
<dbReference type="AlphaFoldDB" id="A0AAN8IT65"/>
<dbReference type="InterPro" id="IPR027417">
    <property type="entry name" value="P-loop_NTPase"/>
</dbReference>
<dbReference type="Gene3D" id="3.40.50.300">
    <property type="entry name" value="P-loop containing nucleotide triphosphate hydrolases"/>
    <property type="match status" value="1"/>
</dbReference>
<dbReference type="InterPro" id="IPR026082">
    <property type="entry name" value="ABCA"/>
</dbReference>
<gene>
    <name evidence="1" type="ORF">GCK32_022582</name>
</gene>
<dbReference type="EMBL" id="WIXE01001235">
    <property type="protein sequence ID" value="KAK5985874.1"/>
    <property type="molecule type" value="Genomic_DNA"/>
</dbReference>
<protein>
    <submittedName>
        <fullName evidence="1">Uncharacterized protein</fullName>
    </submittedName>
</protein>
<accession>A0AAN8IT65</accession>
<dbReference type="GO" id="GO:0016020">
    <property type="term" value="C:membrane"/>
    <property type="evidence" value="ECO:0007669"/>
    <property type="project" value="InterPro"/>
</dbReference>
<dbReference type="PANTHER" id="PTHR19229:SF271">
    <property type="entry name" value="ABC TRANSPORTER CED-7"/>
    <property type="match status" value="1"/>
</dbReference>
<feature type="non-terminal residue" evidence="1">
    <location>
        <position position="76"/>
    </location>
</feature>
<name>A0AAN8IT65_TRICO</name>
<reference evidence="1 2" key="1">
    <citation type="submission" date="2019-10" db="EMBL/GenBank/DDBJ databases">
        <title>Assembly and Annotation for the nematode Trichostrongylus colubriformis.</title>
        <authorList>
            <person name="Martin J."/>
        </authorList>
    </citation>
    <scope>NUCLEOTIDE SEQUENCE [LARGE SCALE GENOMIC DNA]</scope>
    <source>
        <strain evidence="1">G859</strain>
        <tissue evidence="1">Whole worm</tissue>
    </source>
</reference>